<dbReference type="SMART" id="SM00355">
    <property type="entry name" value="ZnF_C2H2"/>
    <property type="match status" value="2"/>
</dbReference>
<evidence type="ECO:0000256" key="3">
    <source>
        <dbReference type="ARBA" id="ARBA00022737"/>
    </source>
</evidence>
<feature type="domain" description="C2H2-type" evidence="11">
    <location>
        <begin position="52"/>
        <end position="78"/>
    </location>
</feature>
<keyword evidence="2" id="KW-0479">Metal-binding</keyword>
<keyword evidence="13" id="KW-1185">Reference proteome</keyword>
<dbReference type="GO" id="GO:0005634">
    <property type="term" value="C:nucleus"/>
    <property type="evidence" value="ECO:0007669"/>
    <property type="project" value="UniProtKB-SubCell"/>
</dbReference>
<name>A0A182U554_9DIPT</name>
<reference evidence="13" key="1">
    <citation type="submission" date="2014-01" db="EMBL/GenBank/DDBJ databases">
        <title>The Genome Sequence of Anopheles melas CM1001059_A (V2).</title>
        <authorList>
            <consortium name="The Broad Institute Genomics Platform"/>
            <person name="Neafsey D.E."/>
            <person name="Besansky N."/>
            <person name="Howell P."/>
            <person name="Walton C."/>
            <person name="Young S.K."/>
            <person name="Zeng Q."/>
            <person name="Gargeya S."/>
            <person name="Fitzgerald M."/>
            <person name="Haas B."/>
            <person name="Abouelleil A."/>
            <person name="Allen A.W."/>
            <person name="Alvarado L."/>
            <person name="Arachchi H.M."/>
            <person name="Berlin A.M."/>
            <person name="Chapman S.B."/>
            <person name="Gainer-Dewar J."/>
            <person name="Goldberg J."/>
            <person name="Griggs A."/>
            <person name="Gujja S."/>
            <person name="Hansen M."/>
            <person name="Howarth C."/>
            <person name="Imamovic A."/>
            <person name="Ireland A."/>
            <person name="Larimer J."/>
            <person name="McCowan C."/>
            <person name="Murphy C."/>
            <person name="Pearson M."/>
            <person name="Poon T.W."/>
            <person name="Priest M."/>
            <person name="Roberts A."/>
            <person name="Saif S."/>
            <person name="Shea T."/>
            <person name="Sisk P."/>
            <person name="Sykes S."/>
            <person name="Wortman J."/>
            <person name="Nusbaum C."/>
            <person name="Birren B."/>
        </authorList>
    </citation>
    <scope>NUCLEOTIDE SEQUENCE [LARGE SCALE GENOMIC DNA]</scope>
    <source>
        <strain evidence="13">CM1001059</strain>
    </source>
</reference>
<comment type="similarity">
    <text evidence="8">Belongs to the snail C2H2-type zinc-finger protein family.</text>
</comment>
<dbReference type="Pfam" id="PF13894">
    <property type="entry name" value="zf-C2H2_4"/>
    <property type="match status" value="1"/>
</dbReference>
<dbReference type="InterPro" id="IPR036236">
    <property type="entry name" value="Znf_C2H2_sf"/>
</dbReference>
<dbReference type="PROSITE" id="PS00028">
    <property type="entry name" value="ZINC_FINGER_C2H2_1"/>
    <property type="match status" value="1"/>
</dbReference>
<dbReference type="FunFam" id="3.30.160.60:FF:000446">
    <property type="entry name" value="Zinc finger protein"/>
    <property type="match status" value="1"/>
</dbReference>
<dbReference type="EnsemblMetazoa" id="AMEC014074-RA">
    <property type="protein sequence ID" value="AMEC014074-PA"/>
    <property type="gene ID" value="AMEC014074"/>
</dbReference>
<evidence type="ECO:0000256" key="7">
    <source>
        <dbReference type="ARBA" id="ARBA00023242"/>
    </source>
</evidence>
<proteinExistence type="inferred from homology"/>
<evidence type="ECO:0000256" key="6">
    <source>
        <dbReference type="ARBA" id="ARBA00023125"/>
    </source>
</evidence>
<dbReference type="Gene3D" id="3.30.160.60">
    <property type="entry name" value="Classic Zinc Finger"/>
    <property type="match status" value="2"/>
</dbReference>
<evidence type="ECO:0000256" key="4">
    <source>
        <dbReference type="ARBA" id="ARBA00022771"/>
    </source>
</evidence>
<evidence type="ECO:0000259" key="11">
    <source>
        <dbReference type="PROSITE" id="PS50157"/>
    </source>
</evidence>
<accession>A0A182U554</accession>
<keyword evidence="4 9" id="KW-0863">Zinc-finger</keyword>
<feature type="region of interest" description="Disordered" evidence="10">
    <location>
        <begin position="21"/>
        <end position="49"/>
    </location>
</feature>
<evidence type="ECO:0000256" key="10">
    <source>
        <dbReference type="SAM" id="MobiDB-lite"/>
    </source>
</evidence>
<dbReference type="InterPro" id="IPR013087">
    <property type="entry name" value="Znf_C2H2_type"/>
</dbReference>
<dbReference type="PANTHER" id="PTHR24388:SF54">
    <property type="entry name" value="PROTEIN ESCARGOT"/>
    <property type="match status" value="1"/>
</dbReference>
<dbReference type="PROSITE" id="PS50157">
    <property type="entry name" value="ZINC_FINGER_C2H2_2"/>
    <property type="match status" value="2"/>
</dbReference>
<keyword evidence="6" id="KW-0238">DNA-binding</keyword>
<dbReference type="VEuPathDB" id="VectorBase:AMEC014074"/>
<sequence>MSQDEYPETSSQAEFLFHEILHSSKLDDKAKPSHAPSGNRAEGEKPAPPAKITCPLCGKAFSKASLRCHLRQHTDERLYRCPHCPMAFTRKANRKNHIDNIHHEQRRDDATGPVVGTAGAPGDEPNEDAGPSRRAICTSCGKSFANR</sequence>
<evidence type="ECO:0000313" key="12">
    <source>
        <dbReference type="EnsemblMetazoa" id="AMEC014074-PA"/>
    </source>
</evidence>
<evidence type="ECO:0000256" key="2">
    <source>
        <dbReference type="ARBA" id="ARBA00022723"/>
    </source>
</evidence>
<dbReference type="Proteomes" id="UP000075902">
    <property type="component" value="Unassembled WGS sequence"/>
</dbReference>
<feature type="region of interest" description="Disordered" evidence="10">
    <location>
        <begin position="102"/>
        <end position="134"/>
    </location>
</feature>
<dbReference type="GO" id="GO:0008270">
    <property type="term" value="F:zinc ion binding"/>
    <property type="evidence" value="ECO:0007669"/>
    <property type="project" value="UniProtKB-KW"/>
</dbReference>
<evidence type="ECO:0000256" key="5">
    <source>
        <dbReference type="ARBA" id="ARBA00022833"/>
    </source>
</evidence>
<feature type="compositionally biased region" description="Basic and acidic residues" evidence="10">
    <location>
        <begin position="21"/>
        <end position="31"/>
    </location>
</feature>
<feature type="domain" description="C2H2-type" evidence="11">
    <location>
        <begin position="79"/>
        <end position="107"/>
    </location>
</feature>
<evidence type="ECO:0000256" key="8">
    <source>
        <dbReference type="ARBA" id="ARBA00037948"/>
    </source>
</evidence>
<comment type="subcellular location">
    <subcellularLocation>
        <location evidence="1">Nucleus</location>
    </subcellularLocation>
</comment>
<reference evidence="12" key="2">
    <citation type="submission" date="2020-05" db="UniProtKB">
        <authorList>
            <consortium name="EnsemblMetazoa"/>
        </authorList>
    </citation>
    <scope>IDENTIFICATION</scope>
    <source>
        <strain evidence="12">CM1001059</strain>
    </source>
</reference>
<dbReference type="SUPFAM" id="SSF57667">
    <property type="entry name" value="beta-beta-alpha zinc fingers"/>
    <property type="match status" value="1"/>
</dbReference>
<protein>
    <recommendedName>
        <fullName evidence="11">C2H2-type domain-containing protein</fullName>
    </recommendedName>
</protein>
<dbReference type="GO" id="GO:0000981">
    <property type="term" value="F:DNA-binding transcription factor activity, RNA polymerase II-specific"/>
    <property type="evidence" value="ECO:0007669"/>
    <property type="project" value="TreeGrafter"/>
</dbReference>
<dbReference type="GO" id="GO:0000978">
    <property type="term" value="F:RNA polymerase II cis-regulatory region sequence-specific DNA binding"/>
    <property type="evidence" value="ECO:0007669"/>
    <property type="project" value="TreeGrafter"/>
</dbReference>
<dbReference type="AlphaFoldDB" id="A0A182U554"/>
<evidence type="ECO:0000256" key="9">
    <source>
        <dbReference type="PROSITE-ProRule" id="PRU00042"/>
    </source>
</evidence>
<dbReference type="STRING" id="34690.A0A182U554"/>
<dbReference type="Pfam" id="PF00096">
    <property type="entry name" value="zf-C2H2"/>
    <property type="match status" value="1"/>
</dbReference>
<evidence type="ECO:0000313" key="13">
    <source>
        <dbReference type="Proteomes" id="UP000075902"/>
    </source>
</evidence>
<keyword evidence="5" id="KW-0862">Zinc</keyword>
<organism evidence="12 13">
    <name type="scientific">Anopheles melas</name>
    <dbReference type="NCBI Taxonomy" id="34690"/>
    <lineage>
        <taxon>Eukaryota</taxon>
        <taxon>Metazoa</taxon>
        <taxon>Ecdysozoa</taxon>
        <taxon>Arthropoda</taxon>
        <taxon>Hexapoda</taxon>
        <taxon>Insecta</taxon>
        <taxon>Pterygota</taxon>
        <taxon>Neoptera</taxon>
        <taxon>Endopterygota</taxon>
        <taxon>Diptera</taxon>
        <taxon>Nematocera</taxon>
        <taxon>Culicoidea</taxon>
        <taxon>Culicidae</taxon>
        <taxon>Anophelinae</taxon>
        <taxon>Anopheles</taxon>
    </lineage>
</organism>
<dbReference type="PANTHER" id="PTHR24388">
    <property type="entry name" value="ZINC FINGER PROTEIN"/>
    <property type="match status" value="1"/>
</dbReference>
<keyword evidence="7" id="KW-0539">Nucleus</keyword>
<evidence type="ECO:0000256" key="1">
    <source>
        <dbReference type="ARBA" id="ARBA00004123"/>
    </source>
</evidence>
<keyword evidence="3" id="KW-0677">Repeat</keyword>
<dbReference type="InterPro" id="IPR050527">
    <property type="entry name" value="Snail/Krueppel_Znf"/>
</dbReference>